<dbReference type="Proteomes" id="UP000631114">
    <property type="component" value="Unassembled WGS sequence"/>
</dbReference>
<keyword evidence="2" id="KW-1185">Reference proteome</keyword>
<reference evidence="1 2" key="1">
    <citation type="submission" date="2020-10" db="EMBL/GenBank/DDBJ databases">
        <title>The Coptis chinensis genome and diversification of protoberbering-type alkaloids.</title>
        <authorList>
            <person name="Wang B."/>
            <person name="Shu S."/>
            <person name="Song C."/>
            <person name="Liu Y."/>
        </authorList>
    </citation>
    <scope>NUCLEOTIDE SEQUENCE [LARGE SCALE GENOMIC DNA]</scope>
    <source>
        <strain evidence="1">HL-2020</strain>
        <tissue evidence="1">Leaf</tissue>
    </source>
</reference>
<name>A0A835I1E3_9MAGN</name>
<proteinExistence type="predicted"/>
<gene>
    <name evidence="1" type="ORF">IFM89_008178</name>
</gene>
<evidence type="ECO:0000313" key="2">
    <source>
        <dbReference type="Proteomes" id="UP000631114"/>
    </source>
</evidence>
<evidence type="ECO:0000313" key="1">
    <source>
        <dbReference type="EMBL" id="KAF9608223.1"/>
    </source>
</evidence>
<sequence length="87" mass="10005">MASKLQHSVTFLPLKDLRFAHTAMDGNTWFMSSISDDTDEEGETEHLYFPSEASKGRLLCVLEKIHIMEKRIYMASRGRTVFQPTQP</sequence>
<comment type="caution">
    <text evidence="1">The sequence shown here is derived from an EMBL/GenBank/DDBJ whole genome shotgun (WGS) entry which is preliminary data.</text>
</comment>
<dbReference type="OrthoDB" id="529273at2759"/>
<dbReference type="AlphaFoldDB" id="A0A835I1E3"/>
<protein>
    <submittedName>
        <fullName evidence="1">Uncharacterized protein</fullName>
    </submittedName>
</protein>
<accession>A0A835I1E3</accession>
<organism evidence="1 2">
    <name type="scientific">Coptis chinensis</name>
    <dbReference type="NCBI Taxonomy" id="261450"/>
    <lineage>
        <taxon>Eukaryota</taxon>
        <taxon>Viridiplantae</taxon>
        <taxon>Streptophyta</taxon>
        <taxon>Embryophyta</taxon>
        <taxon>Tracheophyta</taxon>
        <taxon>Spermatophyta</taxon>
        <taxon>Magnoliopsida</taxon>
        <taxon>Ranunculales</taxon>
        <taxon>Ranunculaceae</taxon>
        <taxon>Coptidoideae</taxon>
        <taxon>Coptis</taxon>
    </lineage>
</organism>
<dbReference type="EMBL" id="JADFTS010000004">
    <property type="protein sequence ID" value="KAF9608223.1"/>
    <property type="molecule type" value="Genomic_DNA"/>
</dbReference>